<dbReference type="PANTHER" id="PTHR47200">
    <property type="entry name" value="THYLAKOID LUMENAL 15 KDA PROTEIN 1, CHLOROPLASTIC"/>
    <property type="match status" value="1"/>
</dbReference>
<feature type="signal peptide" evidence="1">
    <location>
        <begin position="1"/>
        <end position="31"/>
    </location>
</feature>
<keyword evidence="3" id="KW-1185">Reference proteome</keyword>
<name>A0A8K1ZX35_9CYAN</name>
<evidence type="ECO:0000313" key="3">
    <source>
        <dbReference type="Proteomes" id="UP000607397"/>
    </source>
</evidence>
<dbReference type="RefSeq" id="WP_161825328.1">
    <property type="nucleotide sequence ID" value="NZ_WVIC01000017.1"/>
</dbReference>
<dbReference type="Pfam" id="PF00805">
    <property type="entry name" value="Pentapeptide"/>
    <property type="match status" value="2"/>
</dbReference>
<dbReference type="SUPFAM" id="SSF141571">
    <property type="entry name" value="Pentapeptide repeat-like"/>
    <property type="match status" value="1"/>
</dbReference>
<dbReference type="Proteomes" id="UP000607397">
    <property type="component" value="Unassembled WGS sequence"/>
</dbReference>
<dbReference type="PANTHER" id="PTHR47200:SF2">
    <property type="entry name" value="THYLAKOID LUMENAL 15 KDA PROTEIN 1, CHLOROPLASTIC"/>
    <property type="match status" value="1"/>
</dbReference>
<dbReference type="EMBL" id="WVIC01000017">
    <property type="protein sequence ID" value="NCJ06855.1"/>
    <property type="molecule type" value="Genomic_DNA"/>
</dbReference>
<accession>A0A8K1ZX35</accession>
<reference evidence="2" key="1">
    <citation type="submission" date="2019-12" db="EMBL/GenBank/DDBJ databases">
        <title>High-Quality draft genome sequences of three cyanobacteria isolated from the limestone walls of the Old Cathedral of Coimbra.</title>
        <authorList>
            <person name="Tiago I."/>
            <person name="Soares F."/>
            <person name="Portugal A."/>
        </authorList>
    </citation>
    <scope>NUCLEOTIDE SEQUENCE [LARGE SCALE GENOMIC DNA]</scope>
    <source>
        <strain evidence="2">C</strain>
    </source>
</reference>
<dbReference type="Gene3D" id="2.160.20.80">
    <property type="entry name" value="E3 ubiquitin-protein ligase SopA"/>
    <property type="match status" value="1"/>
</dbReference>
<feature type="chain" id="PRO_5035439366" evidence="1">
    <location>
        <begin position="32"/>
        <end position="170"/>
    </location>
</feature>
<sequence>MSGKSRLKPWLCWVWVGVASLSFLFTDPALAASSSAIRAYDDFAVAGKDYTAQNLEQAEFSNVKLEGANFSRADLRGAVFNSVTLTNAQFRDADLTDSIAYLSDFTRADLTNARLNTAILLKSTFEDATVTGADFTDATLERSQVKALCQTASGTNPITGVATRESLGCA</sequence>
<gene>
    <name evidence="2" type="ORF">GS597_10110</name>
</gene>
<evidence type="ECO:0000256" key="1">
    <source>
        <dbReference type="SAM" id="SignalP"/>
    </source>
</evidence>
<keyword evidence="1" id="KW-0732">Signal</keyword>
<evidence type="ECO:0000313" key="2">
    <source>
        <dbReference type="EMBL" id="NCJ06855.1"/>
    </source>
</evidence>
<dbReference type="InterPro" id="IPR044213">
    <property type="entry name" value="At2g44920-like"/>
</dbReference>
<protein>
    <submittedName>
        <fullName evidence="2">Pentapeptide repeat-containing protein</fullName>
    </submittedName>
</protein>
<dbReference type="AlphaFoldDB" id="A0A8K1ZX35"/>
<comment type="caution">
    <text evidence="2">The sequence shown here is derived from an EMBL/GenBank/DDBJ whole genome shotgun (WGS) entry which is preliminary data.</text>
</comment>
<dbReference type="InterPro" id="IPR001646">
    <property type="entry name" value="5peptide_repeat"/>
</dbReference>
<organism evidence="2 3">
    <name type="scientific">Petrachloros mirabilis ULC683</name>
    <dbReference type="NCBI Taxonomy" id="2781853"/>
    <lineage>
        <taxon>Bacteria</taxon>
        <taxon>Bacillati</taxon>
        <taxon>Cyanobacteriota</taxon>
        <taxon>Cyanophyceae</taxon>
        <taxon>Synechococcales</taxon>
        <taxon>Petrachlorosaceae</taxon>
        <taxon>Petrachloros</taxon>
        <taxon>Petrachloros mirabilis</taxon>
    </lineage>
</organism>
<proteinExistence type="predicted"/>